<feature type="region of interest" description="Disordered" evidence="1">
    <location>
        <begin position="78"/>
        <end position="137"/>
    </location>
</feature>
<dbReference type="Proteomes" id="UP000078561">
    <property type="component" value="Unassembled WGS sequence"/>
</dbReference>
<evidence type="ECO:0000313" key="3">
    <source>
        <dbReference type="Proteomes" id="UP000078561"/>
    </source>
</evidence>
<keyword evidence="3" id="KW-1185">Reference proteome</keyword>
<dbReference type="EMBL" id="LT551842">
    <property type="protein sequence ID" value="SAL97594.1"/>
    <property type="molecule type" value="Genomic_DNA"/>
</dbReference>
<sequence length="137" mass="15298">MRASRYENPVRFVDRFATTLRSTGVTDSVGYGTILLKALQTNHQQFVQQIRLAYAAAPRLNRPEMTVDYINEVAPILATEDPVEPQQGGPNPNRASHRPRYPSRQQNGSNGRNQAGSSRPRPYPIPTQAGPSKQKEK</sequence>
<dbReference type="OrthoDB" id="10530664at2759"/>
<protein>
    <submittedName>
        <fullName evidence="2">Uncharacterized protein</fullName>
    </submittedName>
</protein>
<gene>
    <name evidence="2" type="primary">ABSGL_03095.1 scaffold 4176</name>
</gene>
<dbReference type="InParanoid" id="A0A163J7B7"/>
<name>A0A163J7B7_ABSGL</name>
<dbReference type="AlphaFoldDB" id="A0A163J7B7"/>
<reference evidence="2" key="1">
    <citation type="submission" date="2016-04" db="EMBL/GenBank/DDBJ databases">
        <authorList>
            <person name="Evans L.H."/>
            <person name="Alamgir A."/>
            <person name="Owens N."/>
            <person name="Weber N.D."/>
            <person name="Virtaneva K."/>
            <person name="Barbian K."/>
            <person name="Babar A."/>
            <person name="Rosenke K."/>
        </authorList>
    </citation>
    <scope>NUCLEOTIDE SEQUENCE [LARGE SCALE GENOMIC DNA]</scope>
    <source>
        <strain evidence="2">CBS 101.48</strain>
    </source>
</reference>
<feature type="compositionally biased region" description="Polar residues" evidence="1">
    <location>
        <begin position="103"/>
        <end position="117"/>
    </location>
</feature>
<evidence type="ECO:0000313" key="2">
    <source>
        <dbReference type="EMBL" id="SAL97594.1"/>
    </source>
</evidence>
<evidence type="ECO:0000256" key="1">
    <source>
        <dbReference type="SAM" id="MobiDB-lite"/>
    </source>
</evidence>
<feature type="non-terminal residue" evidence="2">
    <location>
        <position position="137"/>
    </location>
</feature>
<proteinExistence type="predicted"/>
<accession>A0A163J7B7</accession>
<organism evidence="2">
    <name type="scientific">Absidia glauca</name>
    <name type="common">Pin mould</name>
    <dbReference type="NCBI Taxonomy" id="4829"/>
    <lineage>
        <taxon>Eukaryota</taxon>
        <taxon>Fungi</taxon>
        <taxon>Fungi incertae sedis</taxon>
        <taxon>Mucoromycota</taxon>
        <taxon>Mucoromycotina</taxon>
        <taxon>Mucoromycetes</taxon>
        <taxon>Mucorales</taxon>
        <taxon>Cunninghamellaceae</taxon>
        <taxon>Absidia</taxon>
    </lineage>
</organism>